<feature type="non-terminal residue" evidence="2">
    <location>
        <position position="153"/>
    </location>
</feature>
<dbReference type="PROSITE" id="PS51165">
    <property type="entry name" value="THUMP"/>
    <property type="match status" value="1"/>
</dbReference>
<dbReference type="AlphaFoldDB" id="A0A382U6R8"/>
<reference evidence="2" key="1">
    <citation type="submission" date="2018-05" db="EMBL/GenBank/DDBJ databases">
        <authorList>
            <person name="Lanie J.A."/>
            <person name="Ng W.-L."/>
            <person name="Kazmierczak K.M."/>
            <person name="Andrzejewski T.M."/>
            <person name="Davidsen T.M."/>
            <person name="Wayne K.J."/>
            <person name="Tettelin H."/>
            <person name="Glass J.I."/>
            <person name="Rusch D."/>
            <person name="Podicherti R."/>
            <person name="Tsui H.-C.T."/>
            <person name="Winkler M.E."/>
        </authorList>
    </citation>
    <scope>NUCLEOTIDE SEQUENCE</scope>
</reference>
<dbReference type="GO" id="GO:0003723">
    <property type="term" value="F:RNA binding"/>
    <property type="evidence" value="ECO:0007669"/>
    <property type="project" value="InterPro"/>
</dbReference>
<dbReference type="CDD" id="cd11715">
    <property type="entry name" value="THUMP_AdoMetMT"/>
    <property type="match status" value="1"/>
</dbReference>
<gene>
    <name evidence="2" type="ORF">METZ01_LOCUS382511</name>
</gene>
<name>A0A382U6R8_9ZZZZ</name>
<protein>
    <recommendedName>
        <fullName evidence="1">THUMP domain-containing protein</fullName>
    </recommendedName>
</protein>
<evidence type="ECO:0000313" key="2">
    <source>
        <dbReference type="EMBL" id="SVD29657.1"/>
    </source>
</evidence>
<sequence>MGERGALWFTTNPGLEDIVADELSERLSVAGIDATTLEVERKPLGFSGNVIVLLPNLDVDVERAACELRSVHHVVRPLYGFDLGPAENEALDVIATQLTARGVPALEADGPTSFRVTSRRSGTHPFTSVDVQRQAGAALVDRYGLGVDLEKPA</sequence>
<accession>A0A382U6R8</accession>
<proteinExistence type="predicted"/>
<evidence type="ECO:0000259" key="1">
    <source>
        <dbReference type="PROSITE" id="PS51165"/>
    </source>
</evidence>
<organism evidence="2">
    <name type="scientific">marine metagenome</name>
    <dbReference type="NCBI Taxonomy" id="408172"/>
    <lineage>
        <taxon>unclassified sequences</taxon>
        <taxon>metagenomes</taxon>
        <taxon>ecological metagenomes</taxon>
    </lineage>
</organism>
<feature type="domain" description="THUMP" evidence="1">
    <location>
        <begin position="66"/>
        <end position="153"/>
    </location>
</feature>
<dbReference type="SUPFAM" id="SSF143437">
    <property type="entry name" value="THUMP domain-like"/>
    <property type="match status" value="1"/>
</dbReference>
<dbReference type="InterPro" id="IPR004114">
    <property type="entry name" value="THUMP_dom"/>
</dbReference>
<dbReference type="Gene3D" id="3.30.2130.30">
    <property type="match status" value="1"/>
</dbReference>
<dbReference type="Pfam" id="PF02926">
    <property type="entry name" value="THUMP"/>
    <property type="match status" value="1"/>
</dbReference>
<dbReference type="EMBL" id="UINC01141738">
    <property type="protein sequence ID" value="SVD29657.1"/>
    <property type="molecule type" value="Genomic_DNA"/>
</dbReference>